<evidence type="ECO:0000313" key="1">
    <source>
        <dbReference type="EMBL" id="CRY95467.1"/>
    </source>
</evidence>
<reference evidence="1" key="2">
    <citation type="submission" date="2015-07" db="EMBL/GenBank/DDBJ databases">
        <title>Plasmids, circular viruses and viroids from rat gut.</title>
        <authorList>
            <person name="Jorgensen T.J."/>
            <person name="Hansen M.A."/>
            <person name="Xu Z."/>
            <person name="Tabak M.A."/>
            <person name="Sorensen S.J."/>
            <person name="Hansen L.H."/>
        </authorList>
    </citation>
    <scope>NUCLEOTIDE SEQUENCE</scope>
    <source>
        <plasmid evidence="1">pRGRH0633</plasmid>
    </source>
</reference>
<dbReference type="EMBL" id="LN853260">
    <property type="protein sequence ID" value="CRY95467.1"/>
    <property type="molecule type" value="Genomic_DNA"/>
</dbReference>
<accession>A0A0H5QHW2</accession>
<sequence>MNCLTKTLTALFPVIALLPLIGCASRPDYTLNPPASTEWVEVAVKLPPETEALPVDVLYRSETCLRKDYDPTTESHIRSIRGFNPMLIPLSSPDSDGFRKVRIALDGGTKCDWKLSGVRVGIRLSGSSILTKDKNVIPADYVFDFDDEGYRSAFGEGEPKKVRGNLHLTTDFFPVISRHRDNEVTVKLFGGDTRYEEWSRYYRVSSIHEIFIEPAIYLNKVVTITPPNPPPGDLTATYPDGSTGKVSYIYPDYKKLLLMR</sequence>
<reference evidence="1" key="1">
    <citation type="submission" date="2015-06" db="EMBL/GenBank/DDBJ databases">
        <authorList>
            <person name="Joergensen T."/>
        </authorList>
    </citation>
    <scope>NUCLEOTIDE SEQUENCE</scope>
    <source>
        <plasmid evidence="1">pRGRH0633</plasmid>
    </source>
</reference>
<dbReference type="AlphaFoldDB" id="A0A0H5QHW2"/>
<keyword evidence="1" id="KW-0614">Plasmid</keyword>
<protein>
    <submittedName>
        <fullName evidence="1">Uncharacterized protein</fullName>
    </submittedName>
</protein>
<name>A0A0H5QHW2_9ZZZZ</name>
<organism evidence="1">
    <name type="scientific">uncultured prokaryote</name>
    <dbReference type="NCBI Taxonomy" id="198431"/>
    <lineage>
        <taxon>unclassified sequences</taxon>
        <taxon>environmental samples</taxon>
    </lineage>
</organism>
<proteinExistence type="predicted"/>
<geneLocation type="plasmid" evidence="1">
    <name>pRGRH0633</name>
</geneLocation>